<proteinExistence type="predicted"/>
<name>A0ABQ2P0F4_9BACI</name>
<dbReference type="EMBL" id="BMLW01000013">
    <property type="protein sequence ID" value="GGP14925.1"/>
    <property type="molecule type" value="Genomic_DNA"/>
</dbReference>
<accession>A0ABQ2P0F4</accession>
<reference evidence="2" key="1">
    <citation type="journal article" date="2019" name="Int. J. Syst. Evol. Microbiol.">
        <title>The Global Catalogue of Microorganisms (GCM) 10K type strain sequencing project: providing services to taxonomists for standard genome sequencing and annotation.</title>
        <authorList>
            <consortium name="The Broad Institute Genomics Platform"/>
            <consortium name="The Broad Institute Genome Sequencing Center for Infectious Disease"/>
            <person name="Wu L."/>
            <person name="Ma J."/>
        </authorList>
    </citation>
    <scope>NUCLEOTIDE SEQUENCE [LARGE SCALE GENOMIC DNA]</scope>
    <source>
        <strain evidence="2">CGMCC 1.7693</strain>
    </source>
</reference>
<sequence>MGHHSASAQGGSPGTAMTCTTKTVAALGKRSIFPKRKLAQSMFGICQVKILLSLPLFNV</sequence>
<dbReference type="RefSeq" id="WP_188736630.1">
    <property type="nucleotide sequence ID" value="NZ_BMLW01000013.1"/>
</dbReference>
<protein>
    <submittedName>
        <fullName evidence="1">Uncharacterized protein</fullName>
    </submittedName>
</protein>
<keyword evidence="2" id="KW-1185">Reference proteome</keyword>
<gene>
    <name evidence="1" type="ORF">GCM10011346_40880</name>
</gene>
<organism evidence="1 2">
    <name type="scientific">Oceanobacillus neutriphilus</name>
    <dbReference type="NCBI Taxonomy" id="531815"/>
    <lineage>
        <taxon>Bacteria</taxon>
        <taxon>Bacillati</taxon>
        <taxon>Bacillota</taxon>
        <taxon>Bacilli</taxon>
        <taxon>Bacillales</taxon>
        <taxon>Bacillaceae</taxon>
        <taxon>Oceanobacillus</taxon>
    </lineage>
</organism>
<evidence type="ECO:0000313" key="2">
    <source>
        <dbReference type="Proteomes" id="UP000641206"/>
    </source>
</evidence>
<dbReference type="Proteomes" id="UP000641206">
    <property type="component" value="Unassembled WGS sequence"/>
</dbReference>
<evidence type="ECO:0000313" key="1">
    <source>
        <dbReference type="EMBL" id="GGP14925.1"/>
    </source>
</evidence>
<comment type="caution">
    <text evidence="1">The sequence shown here is derived from an EMBL/GenBank/DDBJ whole genome shotgun (WGS) entry which is preliminary data.</text>
</comment>